<protein>
    <submittedName>
        <fullName evidence="1">Uncharacterized protein</fullName>
    </submittedName>
</protein>
<dbReference type="EMBL" id="WKJL01000009">
    <property type="protein sequence ID" value="MRW85275.1"/>
    <property type="molecule type" value="Genomic_DNA"/>
</dbReference>
<comment type="caution">
    <text evidence="1">The sequence shown here is derived from an EMBL/GenBank/DDBJ whole genome shotgun (WGS) entry which is preliminary data.</text>
</comment>
<evidence type="ECO:0000313" key="1">
    <source>
        <dbReference type="EMBL" id="MRW85275.1"/>
    </source>
</evidence>
<dbReference type="Proteomes" id="UP000439986">
    <property type="component" value="Unassembled WGS sequence"/>
</dbReference>
<keyword evidence="2" id="KW-1185">Reference proteome</keyword>
<organism evidence="1 2">
    <name type="scientific">Duganella aquatilis</name>
    <dbReference type="NCBI Taxonomy" id="2666082"/>
    <lineage>
        <taxon>Bacteria</taxon>
        <taxon>Pseudomonadati</taxon>
        <taxon>Pseudomonadota</taxon>
        <taxon>Betaproteobacteria</taxon>
        <taxon>Burkholderiales</taxon>
        <taxon>Oxalobacteraceae</taxon>
        <taxon>Telluria group</taxon>
        <taxon>Duganella</taxon>
    </lineage>
</organism>
<name>A0A844D606_9BURK</name>
<dbReference type="RefSeq" id="WP_154358308.1">
    <property type="nucleotide sequence ID" value="NZ_WKJL01000009.1"/>
</dbReference>
<proteinExistence type="predicted"/>
<sequence length="247" mass="27294">MILILSGEGPTDLGTCNNAQVECSEDFFSIGPMGVLVDKIIEPLLGYSLRTFPGSIRFISKAKLKLLADERKKSKRSMVLRGKYHDHETSYYYVNCWDLGLASLKVEAEGDKVVSVFFRDCDRMRSDPPLIWKSKFKSVKDGFSRAGFGRGVPMIANPKSEAWLLCCAKDQPFQHCAILENISGNDDAPHPAKAQLADALGGEKNANELSAWLDGVEFDVQGASAMPSFAAFSERLHDVIRDVLADR</sequence>
<gene>
    <name evidence="1" type="ORF">GJ698_14415</name>
</gene>
<dbReference type="AlphaFoldDB" id="A0A844D606"/>
<accession>A0A844D606</accession>
<reference evidence="1 2" key="1">
    <citation type="submission" date="2019-11" db="EMBL/GenBank/DDBJ databases">
        <title>Novel species isolated from a subtropical stream in China.</title>
        <authorList>
            <person name="Lu H."/>
        </authorList>
    </citation>
    <scope>NUCLEOTIDE SEQUENCE [LARGE SCALE GENOMIC DNA]</scope>
    <source>
        <strain evidence="1 2">FT26W</strain>
    </source>
</reference>
<evidence type="ECO:0000313" key="2">
    <source>
        <dbReference type="Proteomes" id="UP000439986"/>
    </source>
</evidence>